<keyword evidence="1" id="KW-0812">Transmembrane</keyword>
<dbReference type="PANTHER" id="PTHR30373:SF2">
    <property type="entry name" value="UPF0603 PROTEIN YGCG"/>
    <property type="match status" value="1"/>
</dbReference>
<keyword evidence="1" id="KW-1133">Transmembrane helix</keyword>
<dbReference type="Proteomes" id="UP001329151">
    <property type="component" value="Chromosome"/>
</dbReference>
<feature type="transmembrane region" description="Helical" evidence="1">
    <location>
        <begin position="180"/>
        <end position="199"/>
    </location>
</feature>
<feature type="domain" description="TPM" evidence="3">
    <location>
        <begin position="32"/>
        <end position="155"/>
    </location>
</feature>
<feature type="transmembrane region" description="Helical" evidence="1">
    <location>
        <begin position="211"/>
        <end position="239"/>
    </location>
</feature>
<gene>
    <name evidence="4" type="ORF">RGQ30_24570</name>
</gene>
<dbReference type="KEGG" id="lto:RGQ30_24570"/>
<protein>
    <submittedName>
        <fullName evidence="4">YgcG family protein</fullName>
    </submittedName>
</protein>
<keyword evidence="5" id="KW-1185">Reference proteome</keyword>
<dbReference type="RefSeq" id="WP_130557919.1">
    <property type="nucleotide sequence ID" value="NZ_AP028947.1"/>
</dbReference>
<feature type="chain" id="PRO_5045038834" evidence="2">
    <location>
        <begin position="22"/>
        <end position="287"/>
    </location>
</feature>
<accession>A0AA86J3A0</accession>
<evidence type="ECO:0000259" key="3">
    <source>
        <dbReference type="Pfam" id="PF04536"/>
    </source>
</evidence>
<keyword evidence="1" id="KW-0472">Membrane</keyword>
<feature type="signal peptide" evidence="2">
    <location>
        <begin position="1"/>
        <end position="21"/>
    </location>
</feature>
<evidence type="ECO:0000256" key="1">
    <source>
        <dbReference type="SAM" id="Phobius"/>
    </source>
</evidence>
<organism evidence="4 5">
    <name type="scientific">Limnobacter thiooxidans</name>
    <dbReference type="NCBI Taxonomy" id="131080"/>
    <lineage>
        <taxon>Bacteria</taxon>
        <taxon>Pseudomonadati</taxon>
        <taxon>Pseudomonadota</taxon>
        <taxon>Betaproteobacteria</taxon>
        <taxon>Burkholderiales</taxon>
        <taxon>Burkholderiaceae</taxon>
        <taxon>Limnobacter</taxon>
    </lineage>
</organism>
<dbReference type="Pfam" id="PF04536">
    <property type="entry name" value="TPM_phosphatase"/>
    <property type="match status" value="1"/>
</dbReference>
<keyword evidence="2" id="KW-0732">Signal</keyword>
<name>A0AA86J3A0_9BURK</name>
<dbReference type="EMBL" id="AP028947">
    <property type="protein sequence ID" value="BET26956.1"/>
    <property type="molecule type" value="Genomic_DNA"/>
</dbReference>
<dbReference type="Gene3D" id="3.10.310.50">
    <property type="match status" value="1"/>
</dbReference>
<evidence type="ECO:0000256" key="2">
    <source>
        <dbReference type="SAM" id="SignalP"/>
    </source>
</evidence>
<dbReference type="AlphaFoldDB" id="A0AA86J3A0"/>
<proteinExistence type="predicted"/>
<evidence type="ECO:0000313" key="4">
    <source>
        <dbReference type="EMBL" id="BET26956.1"/>
    </source>
</evidence>
<dbReference type="InterPro" id="IPR007621">
    <property type="entry name" value="TPM_dom"/>
</dbReference>
<evidence type="ECO:0000313" key="5">
    <source>
        <dbReference type="Proteomes" id="UP001329151"/>
    </source>
</evidence>
<dbReference type="PANTHER" id="PTHR30373">
    <property type="entry name" value="UPF0603 PROTEIN YGCG"/>
    <property type="match status" value="1"/>
</dbReference>
<reference evidence="4 5" key="1">
    <citation type="submission" date="2023-10" db="EMBL/GenBank/DDBJ databases">
        <title>Complete Genome Sequence of Limnobacter thiooxidans CS-K2T, Isolated from freshwater lake sediments in Bavaria, Germany.</title>
        <authorList>
            <person name="Naruki M."/>
            <person name="Watanabe A."/>
            <person name="Warashina T."/>
            <person name="Morita T."/>
            <person name="Arakawa K."/>
        </authorList>
    </citation>
    <scope>NUCLEOTIDE SEQUENCE [LARGE SCALE GENOMIC DNA]</scope>
    <source>
        <strain evidence="4 5">CS-K2</strain>
    </source>
</reference>
<sequence>MAFIRFCLCAFILFAPALSQAQVPVPALTAQVVDTTDKLNAAQQAELIQKLQAFETAKGSQIAVLLVQTTKPEEIEQYSLRVAEAWKIGRKKIDDGAILVVALQDRALRIEVGYGLEGALTDITSKRIIEEIIIPQFRQGDVAGGIAAGVDQMMKVIEGEPLPEPVKTPAKSKGSTVEEMAPLLFMLAIFLGGGLRKAIGKLPAAMATGGVVFVVAWLFAGTVIIAILAAIAAAVITLFGNTGGMGRLGGLGGGFGGGGGRRGGGFGGGGFGGGGGGFGGGGASGRW</sequence>